<sequence length="413" mass="45706">MKQLKITLLAVFICLFSISLYAIELFVVNSVSRTLSRIDTETGTVNNTFAQLGLTPNLMDMDDNNIYVVCSGDNAIQVISRSTGNSLYFLPIQASSNPYDVLKVGDYLYVTGLFTNKLYKVSLLTNNVVSSLNVGIAPEGLCSDGSRLYVCNTGGYQFNYSDSSISVIDLNSFSVIETIPVWTNPQFACIYGNYLHIACTGNWSNISGKIDIISLEDFSLVQRLDIGGHPGNIWINNLGIAYVGEGMSNALYSYNASTFEIYHSAHNPLNYNAFMVAGNQEIIALLNQNWTSNSIITVYDYDFNLLNTFSAGISSTDIMVAPSVSSLEDECNIVPQLKIYPNPYSFGKELHFSDKIADSSQLFLYNIRGQIAFQTQIRETSPIIIPNELTPGIYLYRIIQGTKKDSGKLIIKN</sequence>
<dbReference type="Proteomes" id="UP000294588">
    <property type="component" value="Unassembled WGS sequence"/>
</dbReference>
<evidence type="ECO:0000313" key="2">
    <source>
        <dbReference type="Proteomes" id="UP000294588"/>
    </source>
</evidence>
<comment type="caution">
    <text evidence="1">The sequence shown here is derived from an EMBL/GenBank/DDBJ whole genome shotgun (WGS) entry which is preliminary data.</text>
</comment>
<evidence type="ECO:0000313" key="1">
    <source>
        <dbReference type="EMBL" id="TDF73267.1"/>
    </source>
</evidence>
<name>A0AC61QJG6_9BACT</name>
<gene>
    <name evidence="1" type="ORF">E0946_03600</name>
</gene>
<organism evidence="1 2">
    <name type="scientific">Candidatus Syntrophosphaera thermopropionivorans</name>
    <dbReference type="NCBI Taxonomy" id="2593015"/>
    <lineage>
        <taxon>Bacteria</taxon>
        <taxon>Pseudomonadati</taxon>
        <taxon>Candidatus Cloacimonadota</taxon>
        <taxon>Candidatus Cloacimonadia</taxon>
        <taxon>Candidatus Cloacimonadales</taxon>
        <taxon>Candidatus Cloacimonadaceae</taxon>
        <taxon>Candidatus Syntrophosphaera</taxon>
    </lineage>
</organism>
<proteinExistence type="predicted"/>
<dbReference type="EMBL" id="SMOG01000007">
    <property type="protein sequence ID" value="TDF73267.1"/>
    <property type="molecule type" value="Genomic_DNA"/>
</dbReference>
<accession>A0AC61QJG6</accession>
<protein>
    <submittedName>
        <fullName evidence="1">T9SS type A sorting domain-containing protein</fullName>
    </submittedName>
</protein>
<reference evidence="1" key="1">
    <citation type="submission" date="2019-03" db="EMBL/GenBank/DDBJ databases">
        <title>Candidatus Syntrophosphaera thermopropionivorans: a novel player in syntrophic propionate oxidation during anaerobic digestion.</title>
        <authorList>
            <person name="Dyksma S."/>
        </authorList>
    </citation>
    <scope>NUCLEOTIDE SEQUENCE</scope>
    <source>
        <strain evidence="1">W5</strain>
    </source>
</reference>
<keyword evidence="2" id="KW-1185">Reference proteome</keyword>